<organism evidence="1 2">
    <name type="scientific">Thermomonospora umbrina</name>
    <dbReference type="NCBI Taxonomy" id="111806"/>
    <lineage>
        <taxon>Bacteria</taxon>
        <taxon>Bacillati</taxon>
        <taxon>Actinomycetota</taxon>
        <taxon>Actinomycetes</taxon>
        <taxon>Streptosporangiales</taxon>
        <taxon>Thermomonosporaceae</taxon>
        <taxon>Thermomonospora</taxon>
    </lineage>
</organism>
<evidence type="ECO:0000313" key="2">
    <source>
        <dbReference type="Proteomes" id="UP000256661"/>
    </source>
</evidence>
<keyword evidence="2" id="KW-1185">Reference proteome</keyword>
<dbReference type="OrthoDB" id="4729827at2"/>
<name>A0A3D9SXI0_9ACTN</name>
<dbReference type="AlphaFoldDB" id="A0A3D9SXI0"/>
<dbReference type="RefSeq" id="WP_147312485.1">
    <property type="nucleotide sequence ID" value="NZ_QTTT01000001.1"/>
</dbReference>
<dbReference type="EMBL" id="QTTT01000001">
    <property type="protein sequence ID" value="REF00559.1"/>
    <property type="molecule type" value="Genomic_DNA"/>
</dbReference>
<evidence type="ECO:0000313" key="1">
    <source>
        <dbReference type="EMBL" id="REF00559.1"/>
    </source>
</evidence>
<sequence length="77" mass="8208">MPATSDDPSVTTSRLVVVGCSGRKKLRPAPAGQMYEGPFHRLCREAADAMAGPDGQVLILSAKYDWCIRTPGFGPTT</sequence>
<comment type="caution">
    <text evidence="1">The sequence shown here is derived from an EMBL/GenBank/DDBJ whole genome shotgun (WGS) entry which is preliminary data.</text>
</comment>
<gene>
    <name evidence="1" type="ORF">DFJ69_6109</name>
</gene>
<proteinExistence type="predicted"/>
<reference evidence="1 2" key="1">
    <citation type="submission" date="2018-08" db="EMBL/GenBank/DDBJ databases">
        <title>Sequencing the genomes of 1000 actinobacteria strains.</title>
        <authorList>
            <person name="Klenk H.-P."/>
        </authorList>
    </citation>
    <scope>NUCLEOTIDE SEQUENCE [LARGE SCALE GENOMIC DNA]</scope>
    <source>
        <strain evidence="1 2">DSM 43927</strain>
    </source>
</reference>
<accession>A0A3D9SXI0</accession>
<protein>
    <submittedName>
        <fullName evidence="1">Uncharacterized protein</fullName>
    </submittedName>
</protein>
<dbReference type="Proteomes" id="UP000256661">
    <property type="component" value="Unassembled WGS sequence"/>
</dbReference>